<dbReference type="AlphaFoldDB" id="A0A4R6AU98"/>
<dbReference type="Pfam" id="PF02806">
    <property type="entry name" value="Alpha-amylase_C"/>
    <property type="match status" value="1"/>
</dbReference>
<keyword evidence="6 10" id="KW-0328">Glycosyltransferase</keyword>
<evidence type="ECO:0000256" key="2">
    <source>
        <dbReference type="ARBA" id="ARBA00002953"/>
    </source>
</evidence>
<dbReference type="InterPro" id="IPR006048">
    <property type="entry name" value="A-amylase/branching_C"/>
</dbReference>
<dbReference type="GO" id="GO:0043169">
    <property type="term" value="F:cation binding"/>
    <property type="evidence" value="ECO:0007669"/>
    <property type="project" value="InterPro"/>
</dbReference>
<dbReference type="PIRSF" id="PIRSF000463">
    <property type="entry name" value="GlgB"/>
    <property type="match status" value="1"/>
</dbReference>
<gene>
    <name evidence="10 13" type="primary">glgB</name>
    <name evidence="13" type="ORF">E2L05_11095</name>
</gene>
<dbReference type="Pfam" id="PF02922">
    <property type="entry name" value="CBM_48"/>
    <property type="match status" value="1"/>
</dbReference>
<dbReference type="HAMAP" id="MF_00685">
    <property type="entry name" value="GlgB"/>
    <property type="match status" value="1"/>
</dbReference>
<dbReference type="InterPro" id="IPR014756">
    <property type="entry name" value="Ig_E-set"/>
</dbReference>
<evidence type="ECO:0000313" key="13">
    <source>
        <dbReference type="EMBL" id="TDL87760.1"/>
    </source>
</evidence>
<comment type="function">
    <text evidence="2 10">Catalyzes the formation of the alpha-1,6-glucosidic linkages in glycogen by scission of a 1,4-alpha-linked oligosaccharide from growing alpha-1,4-glucan chains and the subsequent attachment of the oligosaccharide to the alpha-1,6 position.</text>
</comment>
<dbReference type="Proteomes" id="UP000294562">
    <property type="component" value="Unassembled WGS sequence"/>
</dbReference>
<dbReference type="CDD" id="cd11322">
    <property type="entry name" value="AmyAc_Glg_BE"/>
    <property type="match status" value="1"/>
</dbReference>
<dbReference type="InterPro" id="IPR013780">
    <property type="entry name" value="Glyco_hydro_b"/>
</dbReference>
<protein>
    <recommendedName>
        <fullName evidence="10">1,4-alpha-glucan branching enzyme GlgB</fullName>
        <ecNumber evidence="10">2.4.1.18</ecNumber>
    </recommendedName>
    <alternativeName>
        <fullName evidence="10">1,4-alpha-D-glucan:1,4-alpha-D-glucan 6-glucosyl-transferase</fullName>
    </alternativeName>
    <alternativeName>
        <fullName evidence="10">Alpha-(1-&gt;4)-glucan branching enzyme</fullName>
    </alternativeName>
    <alternativeName>
        <fullName evidence="10">Glycogen branching enzyme</fullName>
        <shortName evidence="10">BE</shortName>
    </alternativeName>
</protein>
<feature type="domain" description="Glycosyl hydrolase family 13 catalytic" evidence="12">
    <location>
        <begin position="253"/>
        <end position="598"/>
    </location>
</feature>
<dbReference type="GO" id="GO:0005829">
    <property type="term" value="C:cytosol"/>
    <property type="evidence" value="ECO:0007669"/>
    <property type="project" value="TreeGrafter"/>
</dbReference>
<evidence type="ECO:0000313" key="14">
    <source>
        <dbReference type="Proteomes" id="UP000294562"/>
    </source>
</evidence>
<keyword evidence="5 10" id="KW-0321">Glycogen metabolism</keyword>
<evidence type="ECO:0000256" key="7">
    <source>
        <dbReference type="ARBA" id="ARBA00022679"/>
    </source>
</evidence>
<dbReference type="GO" id="GO:0004553">
    <property type="term" value="F:hydrolase activity, hydrolyzing O-glycosyl compounds"/>
    <property type="evidence" value="ECO:0007669"/>
    <property type="project" value="InterPro"/>
</dbReference>
<dbReference type="InterPro" id="IPR017853">
    <property type="entry name" value="GH"/>
</dbReference>
<dbReference type="GO" id="GO:0003844">
    <property type="term" value="F:1,4-alpha-glucan branching enzyme activity"/>
    <property type="evidence" value="ECO:0007669"/>
    <property type="project" value="UniProtKB-UniRule"/>
</dbReference>
<dbReference type="SMART" id="SM00642">
    <property type="entry name" value="Aamy"/>
    <property type="match status" value="1"/>
</dbReference>
<name>A0A4R6AU98_9RHOB</name>
<dbReference type="UniPathway" id="UPA00164"/>
<dbReference type="InterPro" id="IPR054169">
    <property type="entry name" value="GlgB_N"/>
</dbReference>
<dbReference type="FunFam" id="2.60.40.1180:FF:000002">
    <property type="entry name" value="1,4-alpha-glucan branching enzyme GlgB"/>
    <property type="match status" value="1"/>
</dbReference>
<keyword evidence="9 10" id="KW-0119">Carbohydrate metabolism</keyword>
<dbReference type="FunFam" id="3.20.20.80:FF:000003">
    <property type="entry name" value="1,4-alpha-glucan branching enzyme GlgB"/>
    <property type="match status" value="1"/>
</dbReference>
<evidence type="ECO:0000256" key="9">
    <source>
        <dbReference type="ARBA" id="ARBA00023277"/>
    </source>
</evidence>
<evidence type="ECO:0000256" key="8">
    <source>
        <dbReference type="ARBA" id="ARBA00023056"/>
    </source>
</evidence>
<dbReference type="NCBIfam" id="TIGR01515">
    <property type="entry name" value="branching_enzym"/>
    <property type="match status" value="1"/>
</dbReference>
<dbReference type="FunFam" id="2.60.40.10:FF:000169">
    <property type="entry name" value="1,4-alpha-glucan branching enzyme GlgB"/>
    <property type="match status" value="1"/>
</dbReference>
<evidence type="ECO:0000256" key="10">
    <source>
        <dbReference type="HAMAP-Rule" id="MF_00685"/>
    </source>
</evidence>
<dbReference type="GO" id="GO:0005978">
    <property type="term" value="P:glycogen biosynthetic process"/>
    <property type="evidence" value="ECO:0007669"/>
    <property type="project" value="UniProtKB-UniRule"/>
</dbReference>
<evidence type="ECO:0000256" key="11">
    <source>
        <dbReference type="PIRSR" id="PIRSR000463-1"/>
    </source>
</evidence>
<dbReference type="Gene3D" id="3.20.20.80">
    <property type="entry name" value="Glycosidases"/>
    <property type="match status" value="1"/>
</dbReference>
<dbReference type="NCBIfam" id="NF003811">
    <property type="entry name" value="PRK05402.1"/>
    <property type="match status" value="1"/>
</dbReference>
<dbReference type="InterPro" id="IPR037439">
    <property type="entry name" value="Branching_enzy"/>
</dbReference>
<keyword evidence="8 10" id="KW-0320">Glycogen biosynthesis</keyword>
<comment type="catalytic activity">
    <reaction evidence="1 10">
        <text>Transfers a segment of a (1-&gt;4)-alpha-D-glucan chain to a primary hydroxy group in a similar glucan chain.</text>
        <dbReference type="EC" id="2.4.1.18"/>
    </reaction>
</comment>
<dbReference type="InterPro" id="IPR006047">
    <property type="entry name" value="GH13_cat_dom"/>
</dbReference>
<evidence type="ECO:0000256" key="3">
    <source>
        <dbReference type="ARBA" id="ARBA00004964"/>
    </source>
</evidence>
<dbReference type="PANTHER" id="PTHR43651:SF3">
    <property type="entry name" value="1,4-ALPHA-GLUCAN-BRANCHING ENZYME"/>
    <property type="match status" value="1"/>
</dbReference>
<dbReference type="NCBIfam" id="NF008967">
    <property type="entry name" value="PRK12313.1"/>
    <property type="match status" value="1"/>
</dbReference>
<dbReference type="Gene3D" id="2.60.40.10">
    <property type="entry name" value="Immunoglobulins"/>
    <property type="match status" value="2"/>
</dbReference>
<accession>A0A4R6AU98</accession>
<dbReference type="InterPro" id="IPR004193">
    <property type="entry name" value="Glyco_hydro_13_N"/>
</dbReference>
<feature type="active site" description="Nucleophile" evidence="10 11">
    <location>
        <position position="412"/>
    </location>
</feature>
<dbReference type="InterPro" id="IPR013783">
    <property type="entry name" value="Ig-like_fold"/>
</dbReference>
<comment type="subunit">
    <text evidence="10">Monomer.</text>
</comment>
<dbReference type="EMBL" id="SMZO01000022">
    <property type="protein sequence ID" value="TDL87760.1"/>
    <property type="molecule type" value="Genomic_DNA"/>
</dbReference>
<reference evidence="13 14" key="1">
    <citation type="submission" date="2019-03" db="EMBL/GenBank/DDBJ databases">
        <title>Rhodobacteraceae bacterium SM1902, a new member of the family Rhodobacteraceae isolated from Yantai.</title>
        <authorList>
            <person name="Sun Y."/>
        </authorList>
    </citation>
    <scope>NUCLEOTIDE SEQUENCE [LARGE SCALE GENOMIC DNA]</scope>
    <source>
        <strain evidence="13 14">SM1902</strain>
    </source>
</reference>
<evidence type="ECO:0000259" key="12">
    <source>
        <dbReference type="SMART" id="SM00642"/>
    </source>
</evidence>
<dbReference type="CDD" id="cd02855">
    <property type="entry name" value="E_set_GBE_prok_N"/>
    <property type="match status" value="1"/>
</dbReference>
<dbReference type="InterPro" id="IPR044143">
    <property type="entry name" value="GlgB_N_E_set_prok"/>
</dbReference>
<dbReference type="EC" id="2.4.1.18" evidence="10"/>
<sequence length="733" mass="81476">MSVTKNTPDFPPLDALHSLAAAQHGDPFSVLGLHKHGNVPCLTVFRPDAAKVTVLSEDRELDLTEHPEVSGVFTGTVPDAPYRLRATSAAGHSWEFEDPYNFGPVIGEMDEYLLGEGTHQRIWKVLGAHPTTHEGVNGVHFAVWAPNAKRVSVVGSFNQWDGRTYPMRLRGATGVWEIFIPSLVEGDVYKYEILSNDGTVQPLKADPVGFGSQHPPENASVVRDIGGYGWHDDDWMSERSGHNDRTAPISVYEVHLGSWRRITAEGNRPLSYKEAAEQLVQYVADMGFTHIELMPISEFPFDGSWGYQPVGLFAPTIRHGPPHEFRDLIDAAHAAGLGVLIDWVPGHFPTDAHGLGKFDGTPLYEHADPREGFHQDWNTLIYNFGRTEVANFLISNALYWLEEYHVDGLRVDAVASMLYRDYSRKEGEWVPNVHGGRENLEAISMLQRANTITYGAQPGIMTVAEESTSFPAVSRPVDTGGLGFGYKWNMGWMNDTLSYIKTDPIYRKYDHHKMTFGLHYAFSENFILPISHDEVVHGKGSMLGRMPGNDWERFANLRTYYSFMWGHPGKKLLFMGCEFGQPEEWNHNAQLNWAAAAQPEHAGIQRLVRDLNTLYREHPALHMADCDPAGFEWIEANDSDASVFAWLRKGSGDVDPVAVVCNFTPVERTAYQLGLPSTGKWKEILNSDAAIYGGGDRGNMGAVTATSAPHQGQPASAEVVIPPLSAVFLTPDR</sequence>
<keyword evidence="14" id="KW-1185">Reference proteome</keyword>
<dbReference type="InterPro" id="IPR006407">
    <property type="entry name" value="GlgB"/>
</dbReference>
<evidence type="ECO:0000256" key="1">
    <source>
        <dbReference type="ARBA" id="ARBA00000826"/>
    </source>
</evidence>
<dbReference type="SUPFAM" id="SSF51011">
    <property type="entry name" value="Glycosyl hydrolase domain"/>
    <property type="match status" value="1"/>
</dbReference>
<evidence type="ECO:0000256" key="6">
    <source>
        <dbReference type="ARBA" id="ARBA00022676"/>
    </source>
</evidence>
<dbReference type="PANTHER" id="PTHR43651">
    <property type="entry name" value="1,4-ALPHA-GLUCAN-BRANCHING ENZYME"/>
    <property type="match status" value="1"/>
</dbReference>
<dbReference type="OrthoDB" id="9800174at2"/>
<proteinExistence type="inferred from homology"/>
<evidence type="ECO:0000256" key="4">
    <source>
        <dbReference type="ARBA" id="ARBA00009000"/>
    </source>
</evidence>
<dbReference type="Pfam" id="PF22019">
    <property type="entry name" value="GlgB_N"/>
    <property type="match status" value="1"/>
</dbReference>
<dbReference type="Gene3D" id="2.60.40.1180">
    <property type="entry name" value="Golgi alpha-mannosidase II"/>
    <property type="match status" value="1"/>
</dbReference>
<comment type="similarity">
    <text evidence="4 10">Belongs to the glycosyl hydrolase 13 family. GlgB subfamily.</text>
</comment>
<comment type="caution">
    <text evidence="13">The sequence shown here is derived from an EMBL/GenBank/DDBJ whole genome shotgun (WGS) entry which is preliminary data.</text>
</comment>
<comment type="pathway">
    <text evidence="3 10">Glycan biosynthesis; glycogen biosynthesis.</text>
</comment>
<evidence type="ECO:0000256" key="5">
    <source>
        <dbReference type="ARBA" id="ARBA00022600"/>
    </source>
</evidence>
<dbReference type="SUPFAM" id="SSF81296">
    <property type="entry name" value="E set domains"/>
    <property type="match status" value="2"/>
</dbReference>
<organism evidence="13 14">
    <name type="scientific">Meridianimarinicoccus aquatilis</name>
    <dbReference type="NCBI Taxonomy" id="2552766"/>
    <lineage>
        <taxon>Bacteria</taxon>
        <taxon>Pseudomonadati</taxon>
        <taxon>Pseudomonadota</taxon>
        <taxon>Alphaproteobacteria</taxon>
        <taxon>Rhodobacterales</taxon>
        <taxon>Paracoccaceae</taxon>
        <taxon>Meridianimarinicoccus</taxon>
    </lineage>
</organism>
<keyword evidence="7 10" id="KW-0808">Transferase</keyword>
<dbReference type="SUPFAM" id="SSF51445">
    <property type="entry name" value="(Trans)glycosidases"/>
    <property type="match status" value="1"/>
</dbReference>
<feature type="active site" description="Proton donor" evidence="10 11">
    <location>
        <position position="465"/>
    </location>
</feature>